<evidence type="ECO:0000313" key="2">
    <source>
        <dbReference type="EMBL" id="VDN15431.1"/>
    </source>
</evidence>
<dbReference type="PANTHER" id="PTHR31691:SF1">
    <property type="entry name" value="ROTATIN"/>
    <property type="match status" value="1"/>
</dbReference>
<sequence>MQVGHSIEAGVAFVRNFELLKTKTNLPVEEMLTSAIDALTAIDFLAPEFIEKCIAFLSELPLISEAQMVPLLLTKSRQHLICLIGHPSSVVRNAAYSKLFEILKVNVSVDQAANPSGRSHERLLFLLSPEVLGELIEFGVRDPNIKIAIVARDCLRLLLDGHQLMSTEMWRLFCHTITSGASSPSAAEYLLKATCWSPLLPLTIGIAPLANLEPEEGASAADVKNTRFLARRALDVCLGIGGFNQPVQPTDPSAVFRLRAASALAALFDARFSLLLPSGSRLADSGSANSRYYSQQPEYRAAPLPSAA</sequence>
<dbReference type="EMBL" id="UYRU01062501">
    <property type="protein sequence ID" value="VDN15431.1"/>
    <property type="molecule type" value="Genomic_DNA"/>
</dbReference>
<accession>A0A3P7MBZ0</accession>
<dbReference type="GO" id="GO:0007099">
    <property type="term" value="P:centriole replication"/>
    <property type="evidence" value="ECO:0007669"/>
    <property type="project" value="TreeGrafter"/>
</dbReference>
<dbReference type="GO" id="GO:0032053">
    <property type="term" value="P:ciliary basal body organization"/>
    <property type="evidence" value="ECO:0007669"/>
    <property type="project" value="TreeGrafter"/>
</dbReference>
<feature type="compositionally biased region" description="Polar residues" evidence="1">
    <location>
        <begin position="286"/>
        <end position="297"/>
    </location>
</feature>
<dbReference type="OrthoDB" id="428850at2759"/>
<dbReference type="GO" id="GO:0010457">
    <property type="term" value="P:centriole-centriole cohesion"/>
    <property type="evidence" value="ECO:0007669"/>
    <property type="project" value="TreeGrafter"/>
</dbReference>
<evidence type="ECO:0000256" key="1">
    <source>
        <dbReference type="SAM" id="MobiDB-lite"/>
    </source>
</evidence>
<dbReference type="InterPro" id="IPR030791">
    <property type="entry name" value="Rotatin"/>
</dbReference>
<name>A0A3P7MBZ0_DIBLA</name>
<evidence type="ECO:0000313" key="3">
    <source>
        <dbReference type="Proteomes" id="UP000281553"/>
    </source>
</evidence>
<organism evidence="2 3">
    <name type="scientific">Dibothriocephalus latus</name>
    <name type="common">Fish tapeworm</name>
    <name type="synonym">Diphyllobothrium latum</name>
    <dbReference type="NCBI Taxonomy" id="60516"/>
    <lineage>
        <taxon>Eukaryota</taxon>
        <taxon>Metazoa</taxon>
        <taxon>Spiralia</taxon>
        <taxon>Lophotrochozoa</taxon>
        <taxon>Platyhelminthes</taxon>
        <taxon>Cestoda</taxon>
        <taxon>Eucestoda</taxon>
        <taxon>Diphyllobothriidea</taxon>
        <taxon>Diphyllobothriidae</taxon>
        <taxon>Dibothriocephalus</taxon>
    </lineage>
</organism>
<dbReference type="GO" id="GO:0036064">
    <property type="term" value="C:ciliary basal body"/>
    <property type="evidence" value="ECO:0007669"/>
    <property type="project" value="InterPro"/>
</dbReference>
<dbReference type="GO" id="GO:0005813">
    <property type="term" value="C:centrosome"/>
    <property type="evidence" value="ECO:0007669"/>
    <property type="project" value="InterPro"/>
</dbReference>
<reference evidence="2 3" key="1">
    <citation type="submission" date="2018-11" db="EMBL/GenBank/DDBJ databases">
        <authorList>
            <consortium name="Pathogen Informatics"/>
        </authorList>
    </citation>
    <scope>NUCLEOTIDE SEQUENCE [LARGE SCALE GENOMIC DNA]</scope>
</reference>
<dbReference type="AlphaFoldDB" id="A0A3P7MBZ0"/>
<gene>
    <name evidence="2" type="ORF">DILT_LOCUS11262</name>
</gene>
<dbReference type="InterPro" id="IPR016024">
    <property type="entry name" value="ARM-type_fold"/>
</dbReference>
<keyword evidence="3" id="KW-1185">Reference proteome</keyword>
<dbReference type="Proteomes" id="UP000281553">
    <property type="component" value="Unassembled WGS sequence"/>
</dbReference>
<dbReference type="GO" id="GO:0005814">
    <property type="term" value="C:centriole"/>
    <property type="evidence" value="ECO:0007669"/>
    <property type="project" value="TreeGrafter"/>
</dbReference>
<feature type="region of interest" description="Disordered" evidence="1">
    <location>
        <begin position="284"/>
        <end position="308"/>
    </location>
</feature>
<protein>
    <submittedName>
        <fullName evidence="2">Uncharacterized protein</fullName>
    </submittedName>
</protein>
<proteinExistence type="predicted"/>
<dbReference type="SUPFAM" id="SSF48371">
    <property type="entry name" value="ARM repeat"/>
    <property type="match status" value="1"/>
</dbReference>
<feature type="non-terminal residue" evidence="2">
    <location>
        <position position="308"/>
    </location>
</feature>
<dbReference type="PANTHER" id="PTHR31691">
    <property type="entry name" value="ROTATIN"/>
    <property type="match status" value="1"/>
</dbReference>